<name>A0A1H3R2D7_9BURK</name>
<reference evidence="2 3" key="1">
    <citation type="submission" date="2016-10" db="EMBL/GenBank/DDBJ databases">
        <authorList>
            <person name="de Groot N.N."/>
        </authorList>
    </citation>
    <scope>NUCLEOTIDE SEQUENCE [LARGE SCALE GENOMIC DNA]</scope>
    <source>
        <strain evidence="2 3">LMG 24775</strain>
    </source>
</reference>
<protein>
    <submittedName>
        <fullName evidence="2">Uncharacterized protein</fullName>
    </submittedName>
</protein>
<dbReference type="Proteomes" id="UP000183417">
    <property type="component" value="Unassembled WGS sequence"/>
</dbReference>
<gene>
    <name evidence="2" type="ORF">SAMN05421547_11472</name>
</gene>
<evidence type="ECO:0000313" key="2">
    <source>
        <dbReference type="EMBL" id="SDZ19673.1"/>
    </source>
</evidence>
<dbReference type="RefSeq" id="WP_074922919.1">
    <property type="nucleotide sequence ID" value="NZ_CP141274.1"/>
</dbReference>
<dbReference type="EMBL" id="FNPE01000014">
    <property type="protein sequence ID" value="SDZ19673.1"/>
    <property type="molecule type" value="Genomic_DNA"/>
</dbReference>
<dbReference type="AlphaFoldDB" id="A0A1H3R2D7"/>
<organism evidence="2 3">
    <name type="scientific">Delftia lacustris</name>
    <dbReference type="NCBI Taxonomy" id="558537"/>
    <lineage>
        <taxon>Bacteria</taxon>
        <taxon>Pseudomonadati</taxon>
        <taxon>Pseudomonadota</taxon>
        <taxon>Betaproteobacteria</taxon>
        <taxon>Burkholderiales</taxon>
        <taxon>Comamonadaceae</taxon>
        <taxon>Delftia</taxon>
    </lineage>
</organism>
<dbReference type="GeneID" id="94691749"/>
<evidence type="ECO:0000256" key="1">
    <source>
        <dbReference type="SAM" id="MobiDB-lite"/>
    </source>
</evidence>
<sequence length="175" mass="18970">MDSSPARAYGVFKPVGHMVVSFPTAAQADDGMAALQALNLPEQDVRRYTDREMLAQIDQDLRQASPVAAVGQELNLVKAHQALAERGYHWLVVRVDSDEAAHNAADALKAAGAERAQLYGRFIIEELIEHAADLPQVSESPDRGLDAQTPSGREAERAQIRPAPAQGNGTPRPER</sequence>
<proteinExistence type="predicted"/>
<feature type="region of interest" description="Disordered" evidence="1">
    <location>
        <begin position="134"/>
        <end position="175"/>
    </location>
</feature>
<evidence type="ECO:0000313" key="3">
    <source>
        <dbReference type="Proteomes" id="UP000183417"/>
    </source>
</evidence>
<accession>A0A1H3R2D7</accession>